<proteinExistence type="inferred from homology"/>
<keyword evidence="3" id="KW-0813">Transport</keyword>
<dbReference type="GO" id="GO:0055085">
    <property type="term" value="P:transmembrane transport"/>
    <property type="evidence" value="ECO:0007669"/>
    <property type="project" value="UniProtKB-ARBA"/>
</dbReference>
<keyword evidence="7" id="KW-0472">Membrane</keyword>
<feature type="domain" description="ABC transporter" evidence="8">
    <location>
        <begin position="8"/>
        <end position="259"/>
    </location>
</feature>
<evidence type="ECO:0000256" key="3">
    <source>
        <dbReference type="ARBA" id="ARBA00022448"/>
    </source>
</evidence>
<dbReference type="InterPro" id="IPR017871">
    <property type="entry name" value="ABC_transporter-like_CS"/>
</dbReference>
<keyword evidence="4" id="KW-1003">Cell membrane</keyword>
<reference evidence="9 10" key="1">
    <citation type="submission" date="2019-06" db="EMBL/GenBank/DDBJ databases">
        <title>Whole genome sequence for Rhodospirillaceae sp. R148.</title>
        <authorList>
            <person name="Wang G."/>
        </authorList>
    </citation>
    <scope>NUCLEOTIDE SEQUENCE [LARGE SCALE GENOMIC DNA]</scope>
    <source>
        <strain evidence="9 10">R148</strain>
    </source>
</reference>
<dbReference type="SMART" id="SM00382">
    <property type="entry name" value="AAA"/>
    <property type="match status" value="1"/>
</dbReference>
<dbReference type="PANTHER" id="PTHR43297">
    <property type="entry name" value="OLIGOPEPTIDE TRANSPORT ATP-BINDING PROTEIN APPD"/>
    <property type="match status" value="1"/>
</dbReference>
<dbReference type="GO" id="GO:0005524">
    <property type="term" value="F:ATP binding"/>
    <property type="evidence" value="ECO:0007669"/>
    <property type="project" value="UniProtKB-KW"/>
</dbReference>
<evidence type="ECO:0000256" key="1">
    <source>
        <dbReference type="ARBA" id="ARBA00004417"/>
    </source>
</evidence>
<comment type="similarity">
    <text evidence="2">Belongs to the ABC transporter superfamily.</text>
</comment>
<dbReference type="CDD" id="cd03257">
    <property type="entry name" value="ABC_NikE_OppD_transporters"/>
    <property type="match status" value="1"/>
</dbReference>
<dbReference type="InterPro" id="IPR003593">
    <property type="entry name" value="AAA+_ATPase"/>
</dbReference>
<evidence type="ECO:0000256" key="7">
    <source>
        <dbReference type="ARBA" id="ARBA00023136"/>
    </source>
</evidence>
<dbReference type="InterPro" id="IPR027417">
    <property type="entry name" value="P-loop_NTPase"/>
</dbReference>
<dbReference type="Gene3D" id="3.40.50.300">
    <property type="entry name" value="P-loop containing nucleotide triphosphate hydrolases"/>
    <property type="match status" value="1"/>
</dbReference>
<name>A0A545TFC4_9PROT</name>
<dbReference type="AlphaFoldDB" id="A0A545TFC4"/>
<dbReference type="InterPro" id="IPR003439">
    <property type="entry name" value="ABC_transporter-like_ATP-bd"/>
</dbReference>
<keyword evidence="6 9" id="KW-0067">ATP-binding</keyword>
<organism evidence="9 10">
    <name type="scientific">Denitrobaculum tricleocarpae</name>
    <dbReference type="NCBI Taxonomy" id="2591009"/>
    <lineage>
        <taxon>Bacteria</taxon>
        <taxon>Pseudomonadati</taxon>
        <taxon>Pseudomonadota</taxon>
        <taxon>Alphaproteobacteria</taxon>
        <taxon>Rhodospirillales</taxon>
        <taxon>Rhodospirillaceae</taxon>
        <taxon>Denitrobaculum</taxon>
    </lineage>
</organism>
<keyword evidence="5" id="KW-0547">Nucleotide-binding</keyword>
<accession>A0A545TFC4</accession>
<dbReference type="EMBL" id="VHSH01000009">
    <property type="protein sequence ID" value="TQV75910.1"/>
    <property type="molecule type" value="Genomic_DNA"/>
</dbReference>
<dbReference type="OrthoDB" id="37801at2"/>
<dbReference type="SUPFAM" id="SSF52540">
    <property type="entry name" value="P-loop containing nucleoside triphosphate hydrolases"/>
    <property type="match status" value="1"/>
</dbReference>
<comment type="subcellular location">
    <subcellularLocation>
        <location evidence="1">Cell inner membrane</location>
        <topology evidence="1">Peripheral membrane protein</topology>
    </subcellularLocation>
</comment>
<evidence type="ECO:0000313" key="10">
    <source>
        <dbReference type="Proteomes" id="UP000315252"/>
    </source>
</evidence>
<dbReference type="GO" id="GO:0015833">
    <property type="term" value="P:peptide transport"/>
    <property type="evidence" value="ECO:0007669"/>
    <property type="project" value="InterPro"/>
</dbReference>
<dbReference type="FunFam" id="3.40.50.300:FF:000016">
    <property type="entry name" value="Oligopeptide ABC transporter ATP-binding component"/>
    <property type="match status" value="1"/>
</dbReference>
<dbReference type="Proteomes" id="UP000315252">
    <property type="component" value="Unassembled WGS sequence"/>
</dbReference>
<dbReference type="PANTHER" id="PTHR43297:SF2">
    <property type="entry name" value="DIPEPTIDE TRANSPORT ATP-BINDING PROTEIN DPPD"/>
    <property type="match status" value="1"/>
</dbReference>
<dbReference type="PROSITE" id="PS50893">
    <property type="entry name" value="ABC_TRANSPORTER_2"/>
    <property type="match status" value="1"/>
</dbReference>
<evidence type="ECO:0000256" key="4">
    <source>
        <dbReference type="ARBA" id="ARBA00022475"/>
    </source>
</evidence>
<evidence type="ECO:0000256" key="5">
    <source>
        <dbReference type="ARBA" id="ARBA00022741"/>
    </source>
</evidence>
<dbReference type="GO" id="GO:0005886">
    <property type="term" value="C:plasma membrane"/>
    <property type="evidence" value="ECO:0007669"/>
    <property type="project" value="UniProtKB-SubCell"/>
</dbReference>
<dbReference type="NCBIfam" id="TIGR01727">
    <property type="entry name" value="oligo_HPY"/>
    <property type="match status" value="1"/>
</dbReference>
<dbReference type="InterPro" id="IPR050388">
    <property type="entry name" value="ABC_Ni/Peptide_Import"/>
</dbReference>
<sequence>MPPKELLLQVTDLCVEFETRDGTAKVLDEVSLELRAGETLGIVGESGCGKSMTALSILRLIPSPPGKITAGRVRLSGTDLLSLDERRMRDIRGKDISMIFQEPMTSLNPVFTVGEQIAESLRLHEGISEKDAAKRAVEILKSVGIPEPEARAESYPHQLSGGMRQRVMIAIALACGPKVIIADEPTTALDVTVQAQIFDLLRDLNQHLQTAIILITHDMGAIAEMTDRVTVMYAGRVVEEGPVEAILEAPRHPYTQGLIACVPQLDPNPGSERPPLEEIPGVVPPLSRLGSGCAFAPRCKHAFARCHDERPERQPVGGDHSAACWLLVEDGTS</sequence>
<dbReference type="PROSITE" id="PS00211">
    <property type="entry name" value="ABC_TRANSPORTER_1"/>
    <property type="match status" value="1"/>
</dbReference>
<comment type="caution">
    <text evidence="9">The sequence shown here is derived from an EMBL/GenBank/DDBJ whole genome shotgun (WGS) entry which is preliminary data.</text>
</comment>
<evidence type="ECO:0000259" key="8">
    <source>
        <dbReference type="PROSITE" id="PS50893"/>
    </source>
</evidence>
<evidence type="ECO:0000313" key="9">
    <source>
        <dbReference type="EMBL" id="TQV75910.1"/>
    </source>
</evidence>
<dbReference type="GO" id="GO:0016887">
    <property type="term" value="F:ATP hydrolysis activity"/>
    <property type="evidence" value="ECO:0007669"/>
    <property type="project" value="InterPro"/>
</dbReference>
<evidence type="ECO:0000256" key="6">
    <source>
        <dbReference type="ARBA" id="ARBA00022840"/>
    </source>
</evidence>
<dbReference type="InterPro" id="IPR013563">
    <property type="entry name" value="Oligopep_ABC_C"/>
</dbReference>
<protein>
    <submittedName>
        <fullName evidence="9">ABC transporter ATP-binding protein</fullName>
    </submittedName>
</protein>
<dbReference type="Pfam" id="PF00005">
    <property type="entry name" value="ABC_tran"/>
    <property type="match status" value="1"/>
</dbReference>
<gene>
    <name evidence="9" type="ORF">FKG95_22700</name>
</gene>
<evidence type="ECO:0000256" key="2">
    <source>
        <dbReference type="ARBA" id="ARBA00005417"/>
    </source>
</evidence>
<dbReference type="Pfam" id="PF08352">
    <property type="entry name" value="oligo_HPY"/>
    <property type="match status" value="1"/>
</dbReference>
<keyword evidence="10" id="KW-1185">Reference proteome</keyword>